<dbReference type="InterPro" id="IPR027417">
    <property type="entry name" value="P-loop_NTPase"/>
</dbReference>
<keyword evidence="8 9" id="KW-0472">Membrane</keyword>
<dbReference type="CDD" id="cd18580">
    <property type="entry name" value="ABC_6TM_ABCC_D2"/>
    <property type="match status" value="1"/>
</dbReference>
<dbReference type="PANTHER" id="PTHR24223:SF345">
    <property type="entry name" value="ABC MULTIDRUG TRANSPORTER (EUROFUNG)"/>
    <property type="match status" value="1"/>
</dbReference>
<feature type="transmembrane region" description="Helical" evidence="9">
    <location>
        <begin position="34"/>
        <end position="53"/>
    </location>
</feature>
<keyword evidence="3" id="KW-1003">Cell membrane</keyword>
<dbReference type="PROSITE" id="PS50893">
    <property type="entry name" value="ABC_TRANSPORTER_2"/>
    <property type="match status" value="2"/>
</dbReference>
<dbReference type="GO" id="GO:0005886">
    <property type="term" value="C:plasma membrane"/>
    <property type="evidence" value="ECO:0007669"/>
    <property type="project" value="UniProtKB-SubCell"/>
</dbReference>
<dbReference type="EMBL" id="DS022244">
    <property type="protein sequence ID" value="EWG41159.1"/>
    <property type="molecule type" value="Genomic_DNA"/>
</dbReference>
<dbReference type="CDD" id="cd18579">
    <property type="entry name" value="ABC_6TM_ABCC_D1"/>
    <property type="match status" value="1"/>
</dbReference>
<feature type="transmembrane region" description="Helical" evidence="9">
    <location>
        <begin position="829"/>
        <end position="848"/>
    </location>
</feature>
<feature type="transmembrane region" description="Helical" evidence="9">
    <location>
        <begin position="236"/>
        <end position="256"/>
    </location>
</feature>
<dbReference type="InterPro" id="IPR044726">
    <property type="entry name" value="ABCC_6TM_D2"/>
</dbReference>
<evidence type="ECO:0000259" key="10">
    <source>
        <dbReference type="PROSITE" id="PS50893"/>
    </source>
</evidence>
<feature type="domain" description="ABC transmembrane type-1" evidence="11">
    <location>
        <begin position="797"/>
        <end position="1072"/>
    </location>
</feature>
<protein>
    <recommendedName>
        <fullName evidence="14">ABC transporter</fullName>
    </recommendedName>
</protein>
<sequence>MKLTLRTVQIIAGLLSMANLYSLAGDVLQKDRHRIVVPVTSFVATTLLCPLIYLERMRSIRPADIAVVFLLVSLGLDIAVAIQDGLEHWLMPATKLPLELLLVATESRSKQRILKSPYSSQTPEELAGILSRMFFWWINPILALGNQIILSGEDLPPIDHLLTSEKLRRDGLKAWDQRTKPLSKLTLPICLVKSMLPQFMAPVIFRLCLIFFRYAQPALISSAVHILSSHSDEGRLMLIIKAAAVYFGLAVFEAVYHHRLNRLSIMTKGTLVGLINNAAMRQKSSSYNDGVALTLISTDTESVMRFANMFHETWAHVLEVVIGMAMLARQIRWAAPVPLVIIFFCSRMSRYLAKNLQSKQKAWNEATQRRISLTASALSSMRVMKMLGLSRQTESWLQKLRAQELELARKVRWMMVAYNASANALGIFSPILTFVIFVMYANLRGSTLDAETAFTTTALLGLVTHPANMIMTIVPRAIGSLAAFGRIQDYLVQPGRADERYLFKTDTKDDKSLSAICFEAVTVHSHSSSRPVLQTINFTAKKGSIVICTGAVGSGKTIVARCILGEIPTSSGAISVSTKRIAYCEQSPWLPSGTLKEAVCGFGKFEPSWYKHVVKLCCLDEDISAFPLGDDTLIGSRGMKLSGGQRQRLALARAVYARCEIVLLDDSFSALDHNTEGKVVSNLLGTHGHFRKTGATVFLIANSTKHFGLADSLLVLDNGKVTYQGSPNAIDEEAAHLCQTHVRATVAETNTDLVETNKTIQSQALEVTEAMADLGRSTGDLSLYGYYLRALHPRNFFILLTCTASYSFFVTFPQYWLQKWTESSGSQTSFYIGGYIILSLLAWIATNGSMWSTHMLIAPTSGTELHQRLLTTVFGAPLLFFSMTETGSILNRFSEDMHLVDKNLPPAILSLSNQVFKLLVQATLLFSAQKLLAATLPLCVLVVYVVQRVYLCTSRQLRLLQLESQSAVYSSFLESVEGVASIRSFGWVKEAEATNMECLDRSQQPAYILLCLQLWLNIVLDLVIAAMAVILITLAVFLDGSATAGQIGMSLNIVLVANSTLLALVTSWTNLEISLGAISRLKTLEADTVAEEQSPSGAEVPEYWPSRGAVEVRGLTVSYEETHVPALKNINLSIEPGQHLVICGRTGSGKSTLLLALLRLLNTQSGAIEVDGIDLNLVPLSIIRERCFITVTQDPFLLAQASLRFNLDPSETLPESAIMKALGRTGLCGHFDSNPEAKLVDILDDPLSSLPHMSTGQTQLFALTRAILRAEHSSIKGTNAIILLDEATSSVDGLTESTMRRIVKEVFTDNGHTVIEITHRLSGFEGIARTGGQSQQVKVILLSQGEIQSQGRFEDVLDFGKEP</sequence>
<dbReference type="InterPro" id="IPR036640">
    <property type="entry name" value="ABC1_TM_sf"/>
</dbReference>
<dbReference type="EMBL" id="CM000582">
    <property type="protein sequence ID" value="EWG41159.1"/>
    <property type="molecule type" value="Genomic_DNA"/>
</dbReference>
<dbReference type="RefSeq" id="XP_018747350.1">
    <property type="nucleotide sequence ID" value="XM_018890933.1"/>
</dbReference>
<evidence type="ECO:0000256" key="6">
    <source>
        <dbReference type="ARBA" id="ARBA00022840"/>
    </source>
</evidence>
<dbReference type="InterPro" id="IPR044746">
    <property type="entry name" value="ABCC_6TM_D1"/>
</dbReference>
<feature type="transmembrane region" description="Helical" evidence="9">
    <location>
        <begin position="195"/>
        <end position="215"/>
    </location>
</feature>
<evidence type="ECO:0000256" key="2">
    <source>
        <dbReference type="ARBA" id="ARBA00022448"/>
    </source>
</evidence>
<dbReference type="InterPro" id="IPR017871">
    <property type="entry name" value="ABC_transporter-like_CS"/>
</dbReference>
<dbReference type="SUPFAM" id="SSF90123">
    <property type="entry name" value="ABC transporter transmembrane region"/>
    <property type="match status" value="2"/>
</dbReference>
<dbReference type="Pfam" id="PF00664">
    <property type="entry name" value="ABC_membrane"/>
    <property type="match status" value="2"/>
</dbReference>
<feature type="domain" description="ABC transporter" evidence="10">
    <location>
        <begin position="1112"/>
        <end position="1363"/>
    </location>
</feature>
<dbReference type="PANTHER" id="PTHR24223">
    <property type="entry name" value="ATP-BINDING CASSETTE SUB-FAMILY C"/>
    <property type="match status" value="1"/>
</dbReference>
<keyword evidence="13" id="KW-1185">Reference proteome</keyword>
<dbReference type="VEuPathDB" id="FungiDB:FVEG_03317"/>
<dbReference type="KEGG" id="fvr:FVEG_03317"/>
<dbReference type="SUPFAM" id="SSF52540">
    <property type="entry name" value="P-loop containing nucleoside triphosphate hydrolases"/>
    <property type="match status" value="2"/>
</dbReference>
<feature type="domain" description="ABC transmembrane type-1" evidence="11">
    <location>
        <begin position="203"/>
        <end position="479"/>
    </location>
</feature>
<keyword evidence="5" id="KW-0547">Nucleotide-binding</keyword>
<accession>W7M0X3</accession>
<organism evidence="12 13">
    <name type="scientific">Gibberella moniliformis (strain M3125 / FGSC 7600)</name>
    <name type="common">Maize ear and stalk rot fungus</name>
    <name type="synonym">Fusarium verticillioides</name>
    <dbReference type="NCBI Taxonomy" id="334819"/>
    <lineage>
        <taxon>Eukaryota</taxon>
        <taxon>Fungi</taxon>
        <taxon>Dikarya</taxon>
        <taxon>Ascomycota</taxon>
        <taxon>Pezizomycotina</taxon>
        <taxon>Sordariomycetes</taxon>
        <taxon>Hypocreomycetidae</taxon>
        <taxon>Hypocreales</taxon>
        <taxon>Nectriaceae</taxon>
        <taxon>Fusarium</taxon>
        <taxon>Fusarium fujikuroi species complex</taxon>
    </lineage>
</organism>
<feature type="transmembrane region" description="Helical" evidence="9">
    <location>
        <begin position="453"/>
        <end position="474"/>
    </location>
</feature>
<name>W7M0X3_GIBM7</name>
<dbReference type="Pfam" id="PF00005">
    <property type="entry name" value="ABC_tran"/>
    <property type="match status" value="2"/>
</dbReference>
<evidence type="ECO:0000256" key="7">
    <source>
        <dbReference type="ARBA" id="ARBA00022989"/>
    </source>
</evidence>
<keyword evidence="4 9" id="KW-0812">Transmembrane</keyword>
<dbReference type="Gene3D" id="1.20.1560.10">
    <property type="entry name" value="ABC transporter type 1, transmembrane domain"/>
    <property type="match status" value="2"/>
</dbReference>
<dbReference type="InterPro" id="IPR011527">
    <property type="entry name" value="ABC1_TM_dom"/>
</dbReference>
<feature type="transmembrane region" description="Helical" evidence="9">
    <location>
        <begin position="931"/>
        <end position="951"/>
    </location>
</feature>
<dbReference type="FunFam" id="1.20.1560.10:FF:000066">
    <property type="entry name" value="ABC multidrug transporter (Eurofung)"/>
    <property type="match status" value="1"/>
</dbReference>
<evidence type="ECO:0000256" key="5">
    <source>
        <dbReference type="ARBA" id="ARBA00022741"/>
    </source>
</evidence>
<dbReference type="SMART" id="SM00382">
    <property type="entry name" value="AAA"/>
    <property type="match status" value="2"/>
</dbReference>
<comment type="subcellular location">
    <subcellularLocation>
        <location evidence="1">Cell membrane</location>
        <topology evidence="1">Multi-pass membrane protein</topology>
    </subcellularLocation>
</comment>
<evidence type="ECO:0000256" key="8">
    <source>
        <dbReference type="ARBA" id="ARBA00023136"/>
    </source>
</evidence>
<feature type="transmembrane region" description="Helical" evidence="9">
    <location>
        <begin position="796"/>
        <end position="817"/>
    </location>
</feature>
<dbReference type="GO" id="GO:0005524">
    <property type="term" value="F:ATP binding"/>
    <property type="evidence" value="ECO:0007669"/>
    <property type="project" value="UniProtKB-KW"/>
</dbReference>
<dbReference type="InterPro" id="IPR050173">
    <property type="entry name" value="ABC_transporter_C-like"/>
</dbReference>
<reference evidence="12 13" key="1">
    <citation type="journal article" date="2010" name="Nature">
        <title>Comparative genomics reveals mobile pathogenicity chromosomes in Fusarium.</title>
        <authorList>
            <person name="Ma L.J."/>
            <person name="van der Does H.C."/>
            <person name="Borkovich K.A."/>
            <person name="Coleman J.J."/>
            <person name="Daboussi M.J."/>
            <person name="Di Pietro A."/>
            <person name="Dufresne M."/>
            <person name="Freitag M."/>
            <person name="Grabherr M."/>
            <person name="Henrissat B."/>
            <person name="Houterman P.M."/>
            <person name="Kang S."/>
            <person name="Shim W.B."/>
            <person name="Woloshuk C."/>
            <person name="Xie X."/>
            <person name="Xu J.R."/>
            <person name="Antoniw J."/>
            <person name="Baker S.E."/>
            <person name="Bluhm B.H."/>
            <person name="Breakspear A."/>
            <person name="Brown D.W."/>
            <person name="Butchko R.A."/>
            <person name="Chapman S."/>
            <person name="Coulson R."/>
            <person name="Coutinho P.M."/>
            <person name="Danchin E.G."/>
            <person name="Diener A."/>
            <person name="Gale L.R."/>
            <person name="Gardiner D.M."/>
            <person name="Goff S."/>
            <person name="Hammond-Kosack K.E."/>
            <person name="Hilburn K."/>
            <person name="Hua-Van A."/>
            <person name="Jonkers W."/>
            <person name="Kazan K."/>
            <person name="Kodira C.D."/>
            <person name="Koehrsen M."/>
            <person name="Kumar L."/>
            <person name="Lee Y.H."/>
            <person name="Li L."/>
            <person name="Manners J.M."/>
            <person name="Miranda-Saavedra D."/>
            <person name="Mukherjee M."/>
            <person name="Park G."/>
            <person name="Park J."/>
            <person name="Park S.Y."/>
            <person name="Proctor R.H."/>
            <person name="Regev A."/>
            <person name="Ruiz-Roldan M.C."/>
            <person name="Sain D."/>
            <person name="Sakthikumar S."/>
            <person name="Sykes S."/>
            <person name="Schwartz D.C."/>
            <person name="Turgeon B.G."/>
            <person name="Wapinski I."/>
            <person name="Yoder O."/>
            <person name="Young S."/>
            <person name="Zeng Q."/>
            <person name="Zhou S."/>
            <person name="Galagan J."/>
            <person name="Cuomo C.A."/>
            <person name="Kistler H.C."/>
            <person name="Rep M."/>
        </authorList>
    </citation>
    <scope>NUCLEOTIDE SEQUENCE [LARGE SCALE GENOMIC DNA]</scope>
    <source>
        <strain evidence="13">M3125 / FGSC 7600</strain>
    </source>
</reference>
<evidence type="ECO:0000313" key="13">
    <source>
        <dbReference type="Proteomes" id="UP000009096"/>
    </source>
</evidence>
<keyword evidence="6" id="KW-0067">ATP-binding</keyword>
<evidence type="ECO:0000256" key="4">
    <source>
        <dbReference type="ARBA" id="ARBA00022692"/>
    </source>
</evidence>
<dbReference type="GeneID" id="30061466"/>
<evidence type="ECO:0000256" key="1">
    <source>
        <dbReference type="ARBA" id="ARBA00004651"/>
    </source>
</evidence>
<dbReference type="InterPro" id="IPR003439">
    <property type="entry name" value="ABC_transporter-like_ATP-bd"/>
</dbReference>
<keyword evidence="7 9" id="KW-1133">Transmembrane helix</keyword>
<dbReference type="InterPro" id="IPR003593">
    <property type="entry name" value="AAA+_ATPase"/>
</dbReference>
<dbReference type="Proteomes" id="UP000009096">
    <property type="component" value="Chromosome 5"/>
</dbReference>
<dbReference type="PROSITE" id="PS50929">
    <property type="entry name" value="ABC_TM1F"/>
    <property type="match status" value="2"/>
</dbReference>
<evidence type="ECO:0000259" key="11">
    <source>
        <dbReference type="PROSITE" id="PS50929"/>
    </source>
</evidence>
<dbReference type="GO" id="GO:0016887">
    <property type="term" value="F:ATP hydrolysis activity"/>
    <property type="evidence" value="ECO:0007669"/>
    <property type="project" value="InterPro"/>
</dbReference>
<evidence type="ECO:0000313" key="12">
    <source>
        <dbReference type="EMBL" id="EWG41159.1"/>
    </source>
</evidence>
<feature type="transmembrane region" description="Helical" evidence="9">
    <location>
        <begin position="869"/>
        <end position="890"/>
    </location>
</feature>
<keyword evidence="2" id="KW-0813">Transport</keyword>
<dbReference type="OrthoDB" id="4139357at2759"/>
<evidence type="ECO:0000256" key="3">
    <source>
        <dbReference type="ARBA" id="ARBA00022475"/>
    </source>
</evidence>
<feature type="transmembrane region" description="Helical" evidence="9">
    <location>
        <begin position="1006"/>
        <end position="1037"/>
    </location>
</feature>
<dbReference type="GO" id="GO:0140359">
    <property type="term" value="F:ABC-type transporter activity"/>
    <property type="evidence" value="ECO:0007669"/>
    <property type="project" value="InterPro"/>
</dbReference>
<evidence type="ECO:0000256" key="9">
    <source>
        <dbReference type="SAM" id="Phobius"/>
    </source>
</evidence>
<gene>
    <name evidence="12" type="ORF">FVEG_03317</name>
</gene>
<dbReference type="eggNOG" id="KOG0054">
    <property type="taxonomic scope" value="Eukaryota"/>
</dbReference>
<dbReference type="PROSITE" id="PS00211">
    <property type="entry name" value="ABC_TRANSPORTER_1"/>
    <property type="match status" value="1"/>
</dbReference>
<proteinExistence type="predicted"/>
<feature type="domain" description="ABC transporter" evidence="10">
    <location>
        <begin position="516"/>
        <end position="743"/>
    </location>
</feature>
<feature type="transmembrane region" description="Helical" evidence="9">
    <location>
        <begin position="416"/>
        <end position="441"/>
    </location>
</feature>
<dbReference type="Gene3D" id="3.40.50.300">
    <property type="entry name" value="P-loop containing nucleotide triphosphate hydrolases"/>
    <property type="match status" value="2"/>
</dbReference>
<evidence type="ECO:0008006" key="14">
    <source>
        <dbReference type="Google" id="ProtNLM"/>
    </source>
</evidence>